<dbReference type="EMBL" id="CM003098">
    <property type="protein sequence ID" value="KUI64466.1"/>
    <property type="molecule type" value="Genomic_DNA"/>
</dbReference>
<dbReference type="Proteomes" id="UP000078559">
    <property type="component" value="Chromosome 1"/>
</dbReference>
<evidence type="ECO:0000313" key="3">
    <source>
        <dbReference type="Proteomes" id="UP000078559"/>
    </source>
</evidence>
<evidence type="ECO:0000256" key="1">
    <source>
        <dbReference type="SAM" id="MobiDB-lite"/>
    </source>
</evidence>
<evidence type="ECO:0000313" key="2">
    <source>
        <dbReference type="EMBL" id="KUI64466.1"/>
    </source>
</evidence>
<proteinExistence type="predicted"/>
<name>A0A194VJZ2_CYTMA</name>
<gene>
    <name evidence="2" type="ORF">VM1G_00658</name>
</gene>
<feature type="region of interest" description="Disordered" evidence="1">
    <location>
        <begin position="122"/>
        <end position="172"/>
    </location>
</feature>
<accession>A0A194VJZ2</accession>
<feature type="compositionally biased region" description="Polar residues" evidence="1">
    <location>
        <begin position="132"/>
        <end position="150"/>
    </location>
</feature>
<protein>
    <submittedName>
        <fullName evidence="2">Uncharacterized protein</fullName>
    </submittedName>
</protein>
<reference evidence="2" key="1">
    <citation type="submission" date="2014-12" db="EMBL/GenBank/DDBJ databases">
        <title>Genome Sequence of Valsa Canker Pathogens Uncovers a Specific Adaption of Colonization on Woody Bark.</title>
        <authorList>
            <person name="Yin Z."/>
            <person name="Liu H."/>
            <person name="Gao X."/>
            <person name="Li Z."/>
            <person name="Song N."/>
            <person name="Ke X."/>
            <person name="Dai Q."/>
            <person name="Wu Y."/>
            <person name="Sun Y."/>
            <person name="Xu J.-R."/>
            <person name="Kang Z.K."/>
            <person name="Wang L."/>
            <person name="Huang L."/>
        </authorList>
    </citation>
    <scope>NUCLEOTIDE SEQUENCE [LARGE SCALE GENOMIC DNA]</scope>
    <source>
        <strain evidence="2">03-8</strain>
    </source>
</reference>
<sequence>MESEPDLADVELLLEAIKGRQKLPRAFATALQLITEAGKETTERIFFDYGGPSAWAAYKLTKRSADCTGHVSGKGKRQRLITRLEGSTVESRQRLARELAVAIAPSERVRIERILKSIKRARRRADGRDSSVESLQSTGYQVDAVDNQTASIPPTPNRPSAPPSYCQPRPSNNREAALAPAEIFSSNQHVLADASVSACMQLFPTYLAGAIRRNLKMDNTFVAAAVAIALPYRQWTGCMMRLEVISSKVNHIAWELFGAQLEVDKGYRYIYLPGGSRVAPDPRLVLKGCRFSPLRQFFGTQVAEAILATRLCQRDIQEGRDQTSCISMTLTSDLDGSAEIYILLRLKEGALLRDKLYA</sequence>
<feature type="compositionally biased region" description="Pro residues" evidence="1">
    <location>
        <begin position="153"/>
        <end position="162"/>
    </location>
</feature>
<organism evidence="2 3">
    <name type="scientific">Cytospora mali</name>
    <name type="common">Apple Valsa canker fungus</name>
    <name type="synonym">Valsa mali</name>
    <dbReference type="NCBI Taxonomy" id="578113"/>
    <lineage>
        <taxon>Eukaryota</taxon>
        <taxon>Fungi</taxon>
        <taxon>Dikarya</taxon>
        <taxon>Ascomycota</taxon>
        <taxon>Pezizomycotina</taxon>
        <taxon>Sordariomycetes</taxon>
        <taxon>Sordariomycetidae</taxon>
        <taxon>Diaporthales</taxon>
        <taxon>Cytosporaceae</taxon>
        <taxon>Cytospora</taxon>
    </lineage>
</organism>
<dbReference type="OrthoDB" id="3774077at2759"/>
<dbReference type="AlphaFoldDB" id="A0A194VJZ2"/>
<keyword evidence="3" id="KW-1185">Reference proteome</keyword>